<dbReference type="EMBL" id="JAYGHY010000052">
    <property type="protein sequence ID" value="MEA5443505.1"/>
    <property type="molecule type" value="Genomic_DNA"/>
</dbReference>
<comment type="caution">
    <text evidence="1">The sequence shown here is derived from an EMBL/GenBank/DDBJ whole genome shotgun (WGS) entry which is preliminary data.</text>
</comment>
<dbReference type="RefSeq" id="WP_323357487.1">
    <property type="nucleotide sequence ID" value="NZ_JAYGHY010000052.1"/>
</dbReference>
<name>A0ABU5SYB6_9CYAN</name>
<keyword evidence="2" id="KW-1185">Reference proteome</keyword>
<organism evidence="1 2">
    <name type="scientific">Cyanobium gracile UHCC 0281</name>
    <dbReference type="NCBI Taxonomy" id="3110309"/>
    <lineage>
        <taxon>Bacteria</taxon>
        <taxon>Bacillati</taxon>
        <taxon>Cyanobacteriota</taxon>
        <taxon>Cyanophyceae</taxon>
        <taxon>Synechococcales</taxon>
        <taxon>Prochlorococcaceae</taxon>
        <taxon>Cyanobium</taxon>
    </lineage>
</organism>
<dbReference type="Proteomes" id="UP001302329">
    <property type="component" value="Unassembled WGS sequence"/>
</dbReference>
<sequence length="259" mass="27616">MVFDSGIGGTSYYNTGVTGKMSFDFRKDPGNGNTYTLDLGITNTSPASGPSSGTLVGFAFNEPLRGNDSEAISLLSYNPLSSGYGRVFGDSNRGIRVDPQKDLDISNLPTASYTPFSNFDFCARMSSSDGCHGDEASKGIGGGQTVNVQFSMKSNDSSIATADQVAERFYNLFNSFNPGDKWSKAQIALRFQDVKKANGKKEKGGEKVTGAAFWRAVDQGPVDEVPGPLPVIGGVAAFGWSRRIRRRIKRSAAQSLSAA</sequence>
<evidence type="ECO:0008006" key="3">
    <source>
        <dbReference type="Google" id="ProtNLM"/>
    </source>
</evidence>
<accession>A0ABU5SYB6</accession>
<reference evidence="1 2" key="1">
    <citation type="submission" date="2023-12" db="EMBL/GenBank/DDBJ databases">
        <title>Baltic Sea Cyanobacteria.</title>
        <authorList>
            <person name="Delbaje E."/>
            <person name="Fewer D.P."/>
            <person name="Shishido T.K."/>
        </authorList>
    </citation>
    <scope>NUCLEOTIDE SEQUENCE [LARGE SCALE GENOMIC DNA]</scope>
    <source>
        <strain evidence="1 2">UHCC 0281</strain>
    </source>
</reference>
<protein>
    <recommendedName>
        <fullName evidence="3">PEP-CTERM sorting domain-containing protein</fullName>
    </recommendedName>
</protein>
<evidence type="ECO:0000313" key="1">
    <source>
        <dbReference type="EMBL" id="MEA5443505.1"/>
    </source>
</evidence>
<proteinExistence type="predicted"/>
<gene>
    <name evidence="1" type="ORF">VB739_13155</name>
</gene>
<evidence type="ECO:0000313" key="2">
    <source>
        <dbReference type="Proteomes" id="UP001302329"/>
    </source>
</evidence>